<organism evidence="3 4">
    <name type="scientific">Lactuca saligna</name>
    <name type="common">Willowleaf lettuce</name>
    <dbReference type="NCBI Taxonomy" id="75948"/>
    <lineage>
        <taxon>Eukaryota</taxon>
        <taxon>Viridiplantae</taxon>
        <taxon>Streptophyta</taxon>
        <taxon>Embryophyta</taxon>
        <taxon>Tracheophyta</taxon>
        <taxon>Spermatophyta</taxon>
        <taxon>Magnoliopsida</taxon>
        <taxon>eudicotyledons</taxon>
        <taxon>Gunneridae</taxon>
        <taxon>Pentapetalae</taxon>
        <taxon>asterids</taxon>
        <taxon>campanulids</taxon>
        <taxon>Asterales</taxon>
        <taxon>Asteraceae</taxon>
        <taxon>Cichorioideae</taxon>
        <taxon>Cichorieae</taxon>
        <taxon>Lactucinae</taxon>
        <taxon>Lactuca</taxon>
    </lineage>
</organism>
<gene>
    <name evidence="3" type="ORF">LSALG_LOCUS11602</name>
</gene>
<dbReference type="Proteomes" id="UP001177003">
    <property type="component" value="Chromosome 2"/>
</dbReference>
<feature type="chain" id="PRO_5041423235" evidence="2">
    <location>
        <begin position="25"/>
        <end position="135"/>
    </location>
</feature>
<proteinExistence type="predicted"/>
<evidence type="ECO:0000313" key="4">
    <source>
        <dbReference type="Proteomes" id="UP001177003"/>
    </source>
</evidence>
<feature type="compositionally biased region" description="Gly residues" evidence="1">
    <location>
        <begin position="117"/>
        <end position="135"/>
    </location>
</feature>
<name>A0AA35VLV4_LACSI</name>
<evidence type="ECO:0000256" key="1">
    <source>
        <dbReference type="SAM" id="MobiDB-lite"/>
    </source>
</evidence>
<feature type="signal peptide" evidence="2">
    <location>
        <begin position="1"/>
        <end position="24"/>
    </location>
</feature>
<dbReference type="EMBL" id="OX465078">
    <property type="protein sequence ID" value="CAI9271328.1"/>
    <property type="molecule type" value="Genomic_DNA"/>
</dbReference>
<sequence length="135" mass="14371">MMVVKPFVHVFFLLLICTTENVGGKRLVAEEKIPPVVPNLFKAIQQVISLLNTVITILDNVEDTGNVGVMSITGFLNKILQRLQGILQQSNVRVIGTPIGEFMGDTRERPDFEHNNGGAGGGVGGDVSSTPGGGI</sequence>
<reference evidence="3" key="1">
    <citation type="submission" date="2023-04" db="EMBL/GenBank/DDBJ databases">
        <authorList>
            <person name="Vijverberg K."/>
            <person name="Xiong W."/>
            <person name="Schranz E."/>
        </authorList>
    </citation>
    <scope>NUCLEOTIDE SEQUENCE</scope>
</reference>
<protein>
    <submittedName>
        <fullName evidence="3">Uncharacterized protein</fullName>
    </submittedName>
</protein>
<feature type="region of interest" description="Disordered" evidence="1">
    <location>
        <begin position="106"/>
        <end position="135"/>
    </location>
</feature>
<dbReference type="AlphaFoldDB" id="A0AA35VLV4"/>
<accession>A0AA35VLV4</accession>
<evidence type="ECO:0000256" key="2">
    <source>
        <dbReference type="SAM" id="SignalP"/>
    </source>
</evidence>
<keyword evidence="2" id="KW-0732">Signal</keyword>
<keyword evidence="4" id="KW-1185">Reference proteome</keyword>
<evidence type="ECO:0000313" key="3">
    <source>
        <dbReference type="EMBL" id="CAI9271328.1"/>
    </source>
</evidence>